<dbReference type="InterPro" id="IPR014917">
    <property type="entry name" value="DUF1800"/>
</dbReference>
<dbReference type="InterPro" id="IPR036400">
    <property type="entry name" value="Cyt_B5-like_heme/steroid_sf"/>
</dbReference>
<dbReference type="PANTHER" id="PTHR43737">
    <property type="entry name" value="BLL7424 PROTEIN"/>
    <property type="match status" value="1"/>
</dbReference>
<dbReference type="EMBL" id="CAJNJA010016218">
    <property type="protein sequence ID" value="CAE7376780.1"/>
    <property type="molecule type" value="Genomic_DNA"/>
</dbReference>
<proteinExistence type="predicted"/>
<keyword evidence="4" id="KW-1185">Reference proteome</keyword>
<comment type="caution">
    <text evidence="3">The sequence shown here is derived from an EMBL/GenBank/DDBJ whole genome shotgun (WGS) entry which is preliminary data.</text>
</comment>
<feature type="region of interest" description="Disordered" evidence="1">
    <location>
        <begin position="29"/>
        <end position="61"/>
    </location>
</feature>
<feature type="compositionally biased region" description="Polar residues" evidence="1">
    <location>
        <begin position="1476"/>
        <end position="1485"/>
    </location>
</feature>
<dbReference type="InterPro" id="IPR010869">
    <property type="entry name" value="DUF1501"/>
</dbReference>
<feature type="signal peptide" evidence="2">
    <location>
        <begin position="1"/>
        <end position="23"/>
    </location>
</feature>
<dbReference type="SUPFAM" id="SSF55856">
    <property type="entry name" value="Cytochrome b5-like heme/steroid binding domain"/>
    <property type="match status" value="1"/>
</dbReference>
<keyword evidence="2" id="KW-0732">Signal</keyword>
<dbReference type="Gene3D" id="3.10.120.10">
    <property type="entry name" value="Cytochrome b5-like heme/steroid binding domain"/>
    <property type="match status" value="1"/>
</dbReference>
<gene>
    <name evidence="3" type="primary">rbcL</name>
    <name evidence="3" type="ORF">SNEC2469_LOCUS10168</name>
</gene>
<feature type="chain" id="PRO_5032732267" evidence="2">
    <location>
        <begin position="24"/>
        <end position="1910"/>
    </location>
</feature>
<protein>
    <submittedName>
        <fullName evidence="3">RbcL protein</fullName>
    </submittedName>
</protein>
<dbReference type="PANTHER" id="PTHR43737:SF1">
    <property type="entry name" value="DUF1501 DOMAIN-CONTAINING PROTEIN"/>
    <property type="match status" value="1"/>
</dbReference>
<dbReference type="PROSITE" id="PS51257">
    <property type="entry name" value="PROKAR_LIPOPROTEIN"/>
    <property type="match status" value="1"/>
</dbReference>
<evidence type="ECO:0000313" key="4">
    <source>
        <dbReference type="Proteomes" id="UP000601435"/>
    </source>
</evidence>
<evidence type="ECO:0000313" key="3">
    <source>
        <dbReference type="EMBL" id="CAE7376780.1"/>
    </source>
</evidence>
<organism evidence="3 4">
    <name type="scientific">Symbiodinium necroappetens</name>
    <dbReference type="NCBI Taxonomy" id="1628268"/>
    <lineage>
        <taxon>Eukaryota</taxon>
        <taxon>Sar</taxon>
        <taxon>Alveolata</taxon>
        <taxon>Dinophyceae</taxon>
        <taxon>Suessiales</taxon>
        <taxon>Symbiodiniaceae</taxon>
        <taxon>Symbiodinium</taxon>
    </lineage>
</organism>
<accession>A0A812QB96</accession>
<dbReference type="Pfam" id="PF07394">
    <property type="entry name" value="DUF1501"/>
    <property type="match status" value="1"/>
</dbReference>
<name>A0A812QB96_9DINO</name>
<dbReference type="OrthoDB" id="411021at2759"/>
<evidence type="ECO:0000256" key="1">
    <source>
        <dbReference type="SAM" id="MobiDB-lite"/>
    </source>
</evidence>
<feature type="region of interest" description="Disordered" evidence="1">
    <location>
        <begin position="1465"/>
        <end position="1485"/>
    </location>
</feature>
<dbReference type="Pfam" id="PF08811">
    <property type="entry name" value="DUF1800"/>
    <property type="match status" value="2"/>
</dbReference>
<sequence length="1910" mass="211085">MAPNRRCHLWLVPLGTWLVLVLSGCSDGGTDGPTPETDTTQGFLGPTSPTPTGPTTPTTSTTTWTFLLPERSQAMDAQFLIQATFGPTRASLAEIAGLDYDKWFEAQLSLPPTLLRSRYRARANPQISEDKPAGVPRTSCEVGSRWLQNTFTSADVGARVVANGVHIFVAGARRTTLDASYTKNSLPAPMNCSSVGRDWWKWHPHRTCENQIRAWTCSGAEDWTKDKTCQQECFDGGYRYGSDDCSPGWPNFNFTGYLCSVEPATGVGSQIELSVDAACEDKIVMLNPGLYVPGLTDVGGTFQSVRPSVIALEQSPTNCDFQDFIQVDGQTFQHEPRLKLLDVTNPADVCVAVPKTPMNLEACEVQAGRVCDLARGTDSTLTLNSSSLQLLSEHANRHIFTVASLPTSLSPCGTLARWKLLDCSTDTCTPSSLQSSDTSLIRAALSTQVGGLRDVYVNCVAVPAASVVEVGGDTFQHVHIHEGNVYDFTDWVSSHPGGATAITKWSDSDYKLQYPGNHPIERFETQVNNKVLQYIGKADSEVRYLDLPTSVKTESLALALANASDSQTLSLACPSPGEVANSPKLGNNMPFYYRFIDFADLRNDLDFDHPSEHTHSGRPRLPRISAWMNQVATAPDQLRQRMAWALSQILVIGLGGFTYTEQHEIWVNYYDILVRNAFGNYLDLLREVTFNPLMGEYLSFLRNTAFDHDQNYPDENYAREVMQLFSIGTVELNQDGSWVLDGSGNPVPTYDNDDIMTFASVLTGFDRQEWRSNIEMVPSTSAGRNIIDPMRMVSRWHDAYPKMDLNGNYLGDGYPLCADLRDDQFLRQGARYEFFAQEAPSSVLQLRPESALYKALCSADGSGSCRFSSSVVLGTDLTCYQEECRTTHPRVIKVGEALYEFVPPACVHFFFFEGRIATGSASRRFWQSRMICTNPETFVAGAYCCDGCSNIPPPQWLEHGNCQNLSDGWFTTSACNIQGPGSWWDRNRWCEQRCDSLGLGYAGNCTKEYEEAHVCGYHQEFMSYEAATRRCAEEGLKICDRGTKLTTCGLNDDDTARVWTPEACTTNVTVDEIGRVSSQRTEKMKMNRLRVQWTNGSPDVQNCPSDCTSLENSCECPIRVETRAVFSSLPGASELSKLTVGALPPLEACSHCGDVKAYTADGTFDEKTIFEHQGKYYRNIESLVYVAGKSFRNPPRFGLEEAVTERSARWEIESLLEHLVNHRNTPTFIGYRLIQRFVTSNPSPTYIFDVAEAFKTGTYQGHTFSGRRGDLAATIAAILLHPEALGAASRRGALREPLIKLVHFLRAMDFEDAAGREIMFLELQELIGQGPFGSPSVFNFYRTDFQSNTMPADVVAPEAQIMDASNMVNFLNGMLSLIKNSGVTNCDGGFGLDTKTCDQKSLKHGLNITQSSATQVLDDLNLLLTGGRMANATKDVARASLEGWGEEQKVKAAQEAVILAPEFHTLGSPLPEGPRSDQTQTDTENVQPRSYKALINLYLNGGADTFNLLVPLDCNLHDEYMAVRGPAALLNSELLEIQTTGQACSKFGVHHKLPVIQQLYRDGKAAFVSNVGSLVQPLNRNEYDNGLKPVCAGLFSHSDQTEAAQTLKCQIRGSAPKGVGGRMADALSAGTQQFRTASYSLSGRQTWAQGVDINQISVARSGEVPTLQNYTGRRQLLEDLSNTSYGNVYCEEYARNVGKWVDSNQVLSEQLQTANLSSTWPEGNSIQDWSRRQTMLSFQTVAKLIASREARKVERDFFYVELRGFDTHNDVREVMEELFDNLNFALEYFVAELKAQGIFDATTLVTSSDFGRTLTSNGKGTDHGWAGNYVVLGGAVKGGQVYNRFPSSLIEGNNQDAGRGRMIPEYPWENVLMPIAEWMGVEGSHQRDVFPNIQNFNASHILATNVLFAA</sequence>
<reference evidence="3" key="1">
    <citation type="submission" date="2021-02" db="EMBL/GenBank/DDBJ databases">
        <authorList>
            <person name="Dougan E. K."/>
            <person name="Rhodes N."/>
            <person name="Thang M."/>
            <person name="Chan C."/>
        </authorList>
    </citation>
    <scope>NUCLEOTIDE SEQUENCE</scope>
</reference>
<dbReference type="Proteomes" id="UP000601435">
    <property type="component" value="Unassembled WGS sequence"/>
</dbReference>
<evidence type="ECO:0000256" key="2">
    <source>
        <dbReference type="SAM" id="SignalP"/>
    </source>
</evidence>